<dbReference type="PANTHER" id="PTHR15955">
    <property type="entry name" value="RWD DOMAIN CONTAINING PROTEIN 2"/>
    <property type="match status" value="1"/>
</dbReference>
<dbReference type="Pfam" id="PF06544">
    <property type="entry name" value="Prp3_C"/>
    <property type="match status" value="1"/>
</dbReference>
<dbReference type="AlphaFoldDB" id="A0A6A5X9E0"/>
<dbReference type="InterPro" id="IPR017359">
    <property type="entry name" value="Phi-like"/>
</dbReference>
<protein>
    <recommendedName>
        <fullName evidence="1">Small nuclear ribonucleoprotein Prp3 C-terminal domain-containing protein</fullName>
    </recommendedName>
</protein>
<dbReference type="InterPro" id="IPR010541">
    <property type="entry name" value="Prp3_C"/>
</dbReference>
<feature type="non-terminal residue" evidence="2">
    <location>
        <position position="289"/>
    </location>
</feature>
<evidence type="ECO:0000313" key="3">
    <source>
        <dbReference type="Proteomes" id="UP000799778"/>
    </source>
</evidence>
<feature type="non-terminal residue" evidence="2">
    <location>
        <position position="1"/>
    </location>
</feature>
<evidence type="ECO:0000259" key="1">
    <source>
        <dbReference type="Pfam" id="PF06544"/>
    </source>
</evidence>
<dbReference type="PIRSF" id="PIRSF038021">
    <property type="entry name" value="UCP038021_RWDD2"/>
    <property type="match status" value="1"/>
</dbReference>
<proteinExistence type="predicted"/>
<dbReference type="EMBL" id="ML978078">
    <property type="protein sequence ID" value="KAF2009364.1"/>
    <property type="molecule type" value="Genomic_DNA"/>
</dbReference>
<dbReference type="CDD" id="cd24163">
    <property type="entry name" value="RWDD2_C"/>
    <property type="match status" value="1"/>
</dbReference>
<dbReference type="Gene3D" id="3.10.110.10">
    <property type="entry name" value="Ubiquitin Conjugating Enzyme"/>
    <property type="match status" value="1"/>
</dbReference>
<evidence type="ECO:0000313" key="2">
    <source>
        <dbReference type="EMBL" id="KAF2009364.1"/>
    </source>
</evidence>
<feature type="domain" description="Small nuclear ribonucleoprotein Prp3 C-terminal" evidence="1">
    <location>
        <begin position="165"/>
        <end position="241"/>
    </location>
</feature>
<dbReference type="GeneID" id="54280292"/>
<organism evidence="2 3">
    <name type="scientific">Aaosphaeria arxii CBS 175.79</name>
    <dbReference type="NCBI Taxonomy" id="1450172"/>
    <lineage>
        <taxon>Eukaryota</taxon>
        <taxon>Fungi</taxon>
        <taxon>Dikarya</taxon>
        <taxon>Ascomycota</taxon>
        <taxon>Pezizomycotina</taxon>
        <taxon>Dothideomycetes</taxon>
        <taxon>Pleosporomycetidae</taxon>
        <taxon>Pleosporales</taxon>
        <taxon>Pleosporales incertae sedis</taxon>
        <taxon>Aaosphaeria</taxon>
    </lineage>
</organism>
<dbReference type="Proteomes" id="UP000799778">
    <property type="component" value="Unassembled WGS sequence"/>
</dbReference>
<dbReference type="PANTHER" id="PTHR15955:SF10">
    <property type="entry name" value="DUF1115 DOMAIN PROTEIN (AFU_ORTHOLOGUE AFUA_5G14750)"/>
    <property type="match status" value="1"/>
</dbReference>
<dbReference type="InterPro" id="IPR059181">
    <property type="entry name" value="RWDD2A-B_C"/>
</dbReference>
<dbReference type="RefSeq" id="XP_033377703.1">
    <property type="nucleotide sequence ID" value="XM_033522895.1"/>
</dbReference>
<dbReference type="InterPro" id="IPR016135">
    <property type="entry name" value="UBQ-conjugating_enzyme/RWD"/>
</dbReference>
<gene>
    <name evidence="2" type="ORF">BU24DRAFT_317747</name>
</gene>
<name>A0A6A5X9E0_9PLEO</name>
<keyword evidence="3" id="KW-1185">Reference proteome</keyword>
<sequence length="289" mass="32455">LSPEQLEEQLLAIDLVLSMFSLPGEIERLESTQDSAEQLRRYIEDPASSTSQLPSSIDLTINLSIEAGHEVQLHVHFPLEVLNDSKIEADSTEPPPPVISFRCPSWMNRKSHAEIVRRLPVQSPDPILTVVDFLKEEVAKWLTSSAASTDPGELGQEDQALMRVWFYLQSLSTRSKRDDMVNWAPNYGLTGFVLAGKPGILCLEGTSSNISAYMSEIKTRSWSDIPPHQKKISERHREEGQDVQRVFKEMREVTGEISKGGHRGNRGEMGEVKQMFEQVGLGDIFVKVL</sequence>
<reference evidence="2" key="1">
    <citation type="journal article" date="2020" name="Stud. Mycol.">
        <title>101 Dothideomycetes genomes: a test case for predicting lifestyles and emergence of pathogens.</title>
        <authorList>
            <person name="Haridas S."/>
            <person name="Albert R."/>
            <person name="Binder M."/>
            <person name="Bloem J."/>
            <person name="Labutti K."/>
            <person name="Salamov A."/>
            <person name="Andreopoulos B."/>
            <person name="Baker S."/>
            <person name="Barry K."/>
            <person name="Bills G."/>
            <person name="Bluhm B."/>
            <person name="Cannon C."/>
            <person name="Castanera R."/>
            <person name="Culley D."/>
            <person name="Daum C."/>
            <person name="Ezra D."/>
            <person name="Gonzalez J."/>
            <person name="Henrissat B."/>
            <person name="Kuo A."/>
            <person name="Liang C."/>
            <person name="Lipzen A."/>
            <person name="Lutzoni F."/>
            <person name="Magnuson J."/>
            <person name="Mondo S."/>
            <person name="Nolan M."/>
            <person name="Ohm R."/>
            <person name="Pangilinan J."/>
            <person name="Park H.-J."/>
            <person name="Ramirez L."/>
            <person name="Alfaro M."/>
            <person name="Sun H."/>
            <person name="Tritt A."/>
            <person name="Yoshinaga Y."/>
            <person name="Zwiers L.-H."/>
            <person name="Turgeon B."/>
            <person name="Goodwin S."/>
            <person name="Spatafora J."/>
            <person name="Crous P."/>
            <person name="Grigoriev I."/>
        </authorList>
    </citation>
    <scope>NUCLEOTIDE SEQUENCE</scope>
    <source>
        <strain evidence="2">CBS 175.79</strain>
    </source>
</reference>
<accession>A0A6A5X9E0</accession>
<dbReference type="SUPFAM" id="SSF54495">
    <property type="entry name" value="UBC-like"/>
    <property type="match status" value="1"/>
</dbReference>
<dbReference type="OrthoDB" id="432412at2759"/>